<accession>B8E1V4</accession>
<reference evidence="5" key="1">
    <citation type="journal article" date="2016" name="Front. Microbiol.">
        <title>The complete genome sequence of hyperthermophile Dictyoglomus turgidum DSM 6724 reveals a specialized carbohydrate fermentor.</title>
        <authorList>
            <person name="Brumm P.J."/>
            <person name="Gowda K."/>
            <person name="Robb F.T."/>
            <person name="Mead D.A."/>
        </authorList>
    </citation>
    <scope>NUCLEOTIDE SEQUENCE [LARGE SCALE GENOMIC DNA]</scope>
    <source>
        <strain evidence="5">DSM 6724 / Z-1310</strain>
    </source>
</reference>
<keyword evidence="2" id="KW-0964">Secreted</keyword>
<comment type="subcellular location">
    <subcellularLocation>
        <location evidence="2">Secreted</location>
    </subcellularLocation>
</comment>
<dbReference type="AlphaFoldDB" id="B8E1V4"/>
<dbReference type="SUPFAM" id="SSF51126">
    <property type="entry name" value="Pectin lyase-like"/>
    <property type="match status" value="1"/>
</dbReference>
<dbReference type="STRING" id="515635.Dtur_0435"/>
<dbReference type="InterPro" id="IPR002022">
    <property type="entry name" value="Pec_lyase"/>
</dbReference>
<dbReference type="HOGENOM" id="CLU_021894_2_0_0"/>
<gene>
    <name evidence="4" type="ordered locus">Dtur_0435</name>
</gene>
<dbReference type="eggNOG" id="COG3866">
    <property type="taxonomic scope" value="Bacteria"/>
</dbReference>
<keyword evidence="5" id="KW-1185">Reference proteome</keyword>
<dbReference type="Gene3D" id="2.160.20.10">
    <property type="entry name" value="Single-stranded right-handed beta-helix, Pectin lyase-like"/>
    <property type="match status" value="1"/>
</dbReference>
<evidence type="ECO:0000256" key="2">
    <source>
        <dbReference type="RuleBase" id="RU361173"/>
    </source>
</evidence>
<feature type="domain" description="Pectate lyase" evidence="3">
    <location>
        <begin position="56"/>
        <end position="281"/>
    </location>
</feature>
<dbReference type="CAZy" id="PL1">
    <property type="family name" value="Polysaccharide Lyase Family 1"/>
</dbReference>
<dbReference type="PANTHER" id="PTHR31683">
    <property type="entry name" value="PECTATE LYASE 18-RELATED"/>
    <property type="match status" value="1"/>
</dbReference>
<evidence type="ECO:0000313" key="4">
    <source>
        <dbReference type="EMBL" id="ACK41737.1"/>
    </source>
</evidence>
<dbReference type="OrthoDB" id="148600at2"/>
<dbReference type="SMART" id="SM00656">
    <property type="entry name" value="Amb_all"/>
    <property type="match status" value="1"/>
</dbReference>
<dbReference type="Pfam" id="PF00544">
    <property type="entry name" value="Pectate_lyase_4"/>
    <property type="match status" value="1"/>
</dbReference>
<dbReference type="EnsemblBacteria" id="ACK41737">
    <property type="protein sequence ID" value="ACK41737"/>
    <property type="gene ID" value="Dtur_0435"/>
</dbReference>
<proteinExistence type="inferred from homology"/>
<dbReference type="EMBL" id="CP001251">
    <property type="protein sequence ID" value="ACK41737.1"/>
    <property type="molecule type" value="Genomic_DNA"/>
</dbReference>
<dbReference type="GO" id="GO:0030570">
    <property type="term" value="F:pectate lyase activity"/>
    <property type="evidence" value="ECO:0000318"/>
    <property type="project" value="GO_Central"/>
</dbReference>
<evidence type="ECO:0000313" key="5">
    <source>
        <dbReference type="Proteomes" id="UP000007719"/>
    </source>
</evidence>
<dbReference type="PROSITE" id="PS51257">
    <property type="entry name" value="PROKAR_LIPOPROTEIN"/>
    <property type="match status" value="1"/>
</dbReference>
<evidence type="ECO:0000256" key="1">
    <source>
        <dbReference type="ARBA" id="ARBA00023239"/>
    </source>
</evidence>
<dbReference type="PATRIC" id="fig|515635.4.peg.459"/>
<organism evidence="4 5">
    <name type="scientific">Dictyoglomus turgidum (strain DSM 6724 / Z-1310)</name>
    <dbReference type="NCBI Taxonomy" id="515635"/>
    <lineage>
        <taxon>Bacteria</taxon>
        <taxon>Pseudomonadati</taxon>
        <taxon>Dictyoglomota</taxon>
        <taxon>Dictyoglomia</taxon>
        <taxon>Dictyoglomales</taxon>
        <taxon>Dictyoglomaceae</taxon>
        <taxon>Dictyoglomus</taxon>
    </lineage>
</organism>
<evidence type="ECO:0000259" key="3">
    <source>
        <dbReference type="SMART" id="SM00656"/>
    </source>
</evidence>
<dbReference type="InterPro" id="IPR012334">
    <property type="entry name" value="Pectin_lyas_fold"/>
</dbReference>
<dbReference type="InterPro" id="IPR011050">
    <property type="entry name" value="Pectin_lyase_fold/virulence"/>
</dbReference>
<dbReference type="InParanoid" id="B8E1V4"/>
<dbReference type="KEGG" id="dtu:Dtur_0435"/>
<dbReference type="InterPro" id="IPR045032">
    <property type="entry name" value="PEL"/>
</dbReference>
<dbReference type="PANTHER" id="PTHR31683:SF18">
    <property type="entry name" value="PECTATE LYASE 21-RELATED"/>
    <property type="match status" value="1"/>
</dbReference>
<sequence length="375" mass="41798">MRLKRYMSILVVGLFLLVISGCSPKIINVQPSIVIEGYDEPMIGFATIGDGTTGGAKGEVVVVKDYKEFFNAVYHSDDTPRIVLVDGTITYTISYYLEDPKYVNTINIASNKTIIGLGNGATIDGISLRIGRQGDPESNIIIRNITFDNAPDDNISIWWGSHHIWIDHCTFRRAVDSNVDITRQGNYVTLSWNIFEKFAGEGSKGVSIVGGSDTLPEDADYLRVTYHHNWFNGTAGRNPRMRYGIVHIFNNYYTDVQLGPNGTCAVRALVEHNYFERVLTPTQISTPPGFIVLSKEDPENGDTNVYVDSGTPTRNLPTYDQLTDGVNYDFRDRANEWLNISNWIPYSYTPDLAASVPQIVQEKAGAGKIIVNYSK</sequence>
<dbReference type="GO" id="GO:0000272">
    <property type="term" value="P:polysaccharide catabolic process"/>
    <property type="evidence" value="ECO:0007669"/>
    <property type="project" value="UniProtKB-KW"/>
</dbReference>
<name>B8E1V4_DICTD</name>
<dbReference type="Proteomes" id="UP000007719">
    <property type="component" value="Chromosome"/>
</dbReference>
<keyword evidence="2" id="KW-0119">Carbohydrate metabolism</keyword>
<comment type="similarity">
    <text evidence="2">Belongs to the polysaccharide lyase 1 family.</text>
</comment>
<dbReference type="RefSeq" id="WP_012582822.1">
    <property type="nucleotide sequence ID" value="NC_011661.1"/>
</dbReference>
<keyword evidence="1 2" id="KW-0456">Lyase</keyword>
<protein>
    <submittedName>
        <fullName evidence="4">Pectate lyase/Amb allergen</fullName>
    </submittedName>
</protein>
<keyword evidence="2" id="KW-0624">Polysaccharide degradation</keyword>
<dbReference type="GO" id="GO:0005576">
    <property type="term" value="C:extracellular region"/>
    <property type="evidence" value="ECO:0007669"/>
    <property type="project" value="UniProtKB-SubCell"/>
</dbReference>